<name>A0A3S4SLY2_9ACTO</name>
<sequence>MIRQAVILSDQVTSNAIIKVIMATLCGVRWGSGRGRRYPDAALSLE</sequence>
<dbReference type="Proteomes" id="UP000276899">
    <property type="component" value="Chromosome"/>
</dbReference>
<dbReference type="AlphaFoldDB" id="A0A3S4SLY2"/>
<protein>
    <submittedName>
        <fullName evidence="1">Uncharacterized protein</fullName>
    </submittedName>
</protein>
<dbReference type="EMBL" id="LR134363">
    <property type="protein sequence ID" value="VEG75877.1"/>
    <property type="molecule type" value="Genomic_DNA"/>
</dbReference>
<gene>
    <name evidence="1" type="ORF">NCTC11923_02555</name>
</gene>
<evidence type="ECO:0000313" key="2">
    <source>
        <dbReference type="Proteomes" id="UP000276899"/>
    </source>
</evidence>
<accession>A0A3S4SLY2</accession>
<dbReference type="KEGG" id="asla:NCTC11923_02555"/>
<keyword evidence="2" id="KW-1185">Reference proteome</keyword>
<proteinExistence type="predicted"/>
<evidence type="ECO:0000313" key="1">
    <source>
        <dbReference type="EMBL" id="VEG75877.1"/>
    </source>
</evidence>
<reference evidence="1 2" key="1">
    <citation type="submission" date="2018-12" db="EMBL/GenBank/DDBJ databases">
        <authorList>
            <consortium name="Pathogen Informatics"/>
        </authorList>
    </citation>
    <scope>NUCLEOTIDE SEQUENCE [LARGE SCALE GENOMIC DNA]</scope>
    <source>
        <strain evidence="1 2">NCTC11923</strain>
    </source>
</reference>
<organism evidence="1 2">
    <name type="scientific">Actinomyces slackii</name>
    <dbReference type="NCBI Taxonomy" id="52774"/>
    <lineage>
        <taxon>Bacteria</taxon>
        <taxon>Bacillati</taxon>
        <taxon>Actinomycetota</taxon>
        <taxon>Actinomycetes</taxon>
        <taxon>Actinomycetales</taxon>
        <taxon>Actinomycetaceae</taxon>
        <taxon>Actinomyces</taxon>
    </lineage>
</organism>